<sequence length="548" mass="61781">MMDDVLISQLPPAMLRSSLRALVSQGSAMQRVFVEHVRRRLMEAPPNLPSSSELFLGKSPIYSQFLASTRCMFSSKMAQESLPYLIHLLKAIPESGVQWRPNDSLELALEQACGDIVQAVQALKESRPKSTDELKALLQGLQTSLENCETYCTSKRISYPFGRARLQVDDVYSLTFPENPNLQGRNSPLPSKFEVLPDPNAAKVIEYVNLGNLRVPRLFNGLWQMSSPAWGSASSYKQDKALTQLVRKGFIAADMADHYGDAELVYGGFRQCLLPEVTETIVAATKWCVFRPVEVPITHDFVLAAVQERARRLSGRVELLQFHWYDYTAKEYLQILVELVKITKSHPHLVLNIGLCNFDAEHTEEACKHLLKETGEVGIVSNQVQFSLIDTRPMVKMTAVCQKYGIKLLTYGSFCGGFLSDKWLGRNAPDIYSEAEQLTPSQRKYFDMILNWGTWPEFQNLLRSLKSIADKHQVEISNVAARWVLDNPEVGSVIVGTRLGVSNNSESNLKVFSFKLDETDNRQLELIALGARTETMYEKLGDCGHEYR</sequence>
<proteinExistence type="predicted"/>
<dbReference type="PANTHER" id="PTHR43147">
    <property type="entry name" value="PROTEIN TAS"/>
    <property type="match status" value="1"/>
</dbReference>
<dbReference type="Pfam" id="PF00248">
    <property type="entry name" value="Aldo_ket_red"/>
    <property type="match status" value="1"/>
</dbReference>
<keyword evidence="3" id="KW-1185">Reference proteome</keyword>
<dbReference type="Gene3D" id="3.20.20.100">
    <property type="entry name" value="NADP-dependent oxidoreductase domain"/>
    <property type="match status" value="1"/>
</dbReference>
<dbReference type="SUPFAM" id="SSF51430">
    <property type="entry name" value="NAD(P)-linked oxidoreductase"/>
    <property type="match status" value="1"/>
</dbReference>
<dbReference type="EMBL" id="JBANRG010000088">
    <property type="protein sequence ID" value="KAK7437140.1"/>
    <property type="molecule type" value="Genomic_DNA"/>
</dbReference>
<dbReference type="Proteomes" id="UP001498398">
    <property type="component" value="Unassembled WGS sequence"/>
</dbReference>
<gene>
    <name evidence="2" type="ORF">VKT23_018763</name>
</gene>
<evidence type="ECO:0000259" key="1">
    <source>
        <dbReference type="Pfam" id="PF00248"/>
    </source>
</evidence>
<evidence type="ECO:0000313" key="2">
    <source>
        <dbReference type="EMBL" id="KAK7437140.1"/>
    </source>
</evidence>
<name>A0ABR1IQM1_9AGAR</name>
<protein>
    <recommendedName>
        <fullName evidence="1">NADP-dependent oxidoreductase domain-containing protein</fullName>
    </recommendedName>
</protein>
<comment type="caution">
    <text evidence="2">The sequence shown here is derived from an EMBL/GenBank/DDBJ whole genome shotgun (WGS) entry which is preliminary data.</text>
</comment>
<dbReference type="InterPro" id="IPR023210">
    <property type="entry name" value="NADP_OxRdtase_dom"/>
</dbReference>
<feature type="domain" description="NADP-dependent oxidoreductase" evidence="1">
    <location>
        <begin position="218"/>
        <end position="525"/>
    </location>
</feature>
<organism evidence="2 3">
    <name type="scientific">Marasmiellus scandens</name>
    <dbReference type="NCBI Taxonomy" id="2682957"/>
    <lineage>
        <taxon>Eukaryota</taxon>
        <taxon>Fungi</taxon>
        <taxon>Dikarya</taxon>
        <taxon>Basidiomycota</taxon>
        <taxon>Agaricomycotina</taxon>
        <taxon>Agaricomycetes</taxon>
        <taxon>Agaricomycetidae</taxon>
        <taxon>Agaricales</taxon>
        <taxon>Marasmiineae</taxon>
        <taxon>Omphalotaceae</taxon>
        <taxon>Marasmiellus</taxon>
    </lineage>
</organism>
<dbReference type="PANTHER" id="PTHR43147:SF2">
    <property type="entry name" value="NADP-DEPENDENT OXIDOREDUCTASE DOMAIN-CONTAINING PROTEIN"/>
    <property type="match status" value="1"/>
</dbReference>
<dbReference type="InterPro" id="IPR036812">
    <property type="entry name" value="NAD(P)_OxRdtase_dom_sf"/>
</dbReference>
<evidence type="ECO:0000313" key="3">
    <source>
        <dbReference type="Proteomes" id="UP001498398"/>
    </source>
</evidence>
<reference evidence="2 3" key="1">
    <citation type="submission" date="2024-01" db="EMBL/GenBank/DDBJ databases">
        <title>A draft genome for the cacao thread blight pathogen Marasmiellus scandens.</title>
        <authorList>
            <person name="Baruah I.K."/>
            <person name="Leung J."/>
            <person name="Bukari Y."/>
            <person name="Amoako-Attah I."/>
            <person name="Meinhardt L.W."/>
            <person name="Bailey B.A."/>
            <person name="Cohen S.P."/>
        </authorList>
    </citation>
    <scope>NUCLEOTIDE SEQUENCE [LARGE SCALE GENOMIC DNA]</scope>
    <source>
        <strain evidence="2 3">GH-19</strain>
    </source>
</reference>
<accession>A0ABR1IQM1</accession>